<evidence type="ECO:0000256" key="5">
    <source>
        <dbReference type="SAM" id="MobiDB-lite"/>
    </source>
</evidence>
<proteinExistence type="predicted"/>
<feature type="compositionally biased region" description="Pro residues" evidence="5">
    <location>
        <begin position="26"/>
        <end position="39"/>
    </location>
</feature>
<feature type="transmembrane region" description="Helical" evidence="6">
    <location>
        <begin position="53"/>
        <end position="74"/>
    </location>
</feature>
<dbReference type="EMBL" id="JAAOZD010000003">
    <property type="protein sequence ID" value="NIJ01384.1"/>
    <property type="molecule type" value="Genomic_DNA"/>
</dbReference>
<evidence type="ECO:0000313" key="9">
    <source>
        <dbReference type="Proteomes" id="UP000802392"/>
    </source>
</evidence>
<evidence type="ECO:0000256" key="3">
    <source>
        <dbReference type="ARBA" id="ARBA00022989"/>
    </source>
</evidence>
<keyword evidence="4 6" id="KW-0472">Membrane</keyword>
<evidence type="ECO:0000256" key="4">
    <source>
        <dbReference type="ARBA" id="ARBA00023136"/>
    </source>
</evidence>
<dbReference type="Pfam" id="PF06305">
    <property type="entry name" value="LapA_dom"/>
    <property type="match status" value="1"/>
</dbReference>
<protein>
    <submittedName>
        <fullName evidence="8">Integral membrane protein</fullName>
    </submittedName>
</protein>
<evidence type="ECO:0000256" key="2">
    <source>
        <dbReference type="ARBA" id="ARBA00022692"/>
    </source>
</evidence>
<dbReference type="Proteomes" id="UP000802392">
    <property type="component" value="Unassembled WGS sequence"/>
</dbReference>
<name>A0ABX0TFX3_9MICC</name>
<feature type="domain" description="Lipopolysaccharide assembly protein A" evidence="7">
    <location>
        <begin position="75"/>
        <end position="128"/>
    </location>
</feature>
<reference evidence="8 9" key="1">
    <citation type="submission" date="2020-03" db="EMBL/GenBank/DDBJ databases">
        <title>Genomic Encyclopedia of Type Strains, Phase III (KMG-III): the genomes of soil and plant-associated and newly described type strains.</title>
        <authorList>
            <person name="Whitman W."/>
        </authorList>
    </citation>
    <scope>NUCLEOTIDE SEQUENCE [LARGE SCALE GENOMIC DNA]</scope>
    <source>
        <strain evidence="8 9">CECT 4207</strain>
    </source>
</reference>
<evidence type="ECO:0000259" key="7">
    <source>
        <dbReference type="Pfam" id="PF06305"/>
    </source>
</evidence>
<comment type="caution">
    <text evidence="8">The sequence shown here is derived from an EMBL/GenBank/DDBJ whole genome shotgun (WGS) entry which is preliminary data.</text>
</comment>
<evidence type="ECO:0000256" key="1">
    <source>
        <dbReference type="ARBA" id="ARBA00022475"/>
    </source>
</evidence>
<keyword evidence="9" id="KW-1185">Reference proteome</keyword>
<keyword evidence="2 6" id="KW-0812">Transmembrane</keyword>
<evidence type="ECO:0000313" key="8">
    <source>
        <dbReference type="EMBL" id="NIJ01384.1"/>
    </source>
</evidence>
<accession>A0ABX0TFX3</accession>
<keyword evidence="3 6" id="KW-1133">Transmembrane helix</keyword>
<dbReference type="InterPro" id="IPR010445">
    <property type="entry name" value="LapA_dom"/>
</dbReference>
<organism evidence="8 9">
    <name type="scientific">Paenarthrobacter ilicis</name>
    <dbReference type="NCBI Taxonomy" id="43665"/>
    <lineage>
        <taxon>Bacteria</taxon>
        <taxon>Bacillati</taxon>
        <taxon>Actinomycetota</taxon>
        <taxon>Actinomycetes</taxon>
        <taxon>Micrococcales</taxon>
        <taxon>Micrococcaceae</taxon>
        <taxon>Paenarthrobacter</taxon>
    </lineage>
</organism>
<keyword evidence="1" id="KW-1003">Cell membrane</keyword>
<evidence type="ECO:0000256" key="6">
    <source>
        <dbReference type="SAM" id="Phobius"/>
    </source>
</evidence>
<gene>
    <name evidence="8" type="ORF">FHR86_001705</name>
</gene>
<sequence>MSFQDDAARVQPNTAPPERDAGAVVPPMPAAAPVTPPVAEPSTHGSTRPTRTAALWVAVAIGLVVLVVLITFFVQNQDMITVRFFGLEGTLALGTTLFIAAVGGGVLVALAGGARILQLRAATRRRQRGVGKPGMRP</sequence>
<feature type="region of interest" description="Disordered" evidence="5">
    <location>
        <begin position="1"/>
        <end position="47"/>
    </location>
</feature>
<feature type="transmembrane region" description="Helical" evidence="6">
    <location>
        <begin position="94"/>
        <end position="117"/>
    </location>
</feature>
<dbReference type="RefSeq" id="WP_167265138.1">
    <property type="nucleotide sequence ID" value="NZ_BAAAVO010000013.1"/>
</dbReference>